<dbReference type="SMART" id="SM00387">
    <property type="entry name" value="HATPase_c"/>
    <property type="match status" value="1"/>
</dbReference>
<keyword evidence="3 5" id="KW-0597">Phosphoprotein</keyword>
<evidence type="ECO:0000256" key="3">
    <source>
        <dbReference type="ARBA" id="ARBA00022553"/>
    </source>
</evidence>
<comment type="caution">
    <text evidence="9">The sequence shown here is derived from an EMBL/GenBank/DDBJ whole genome shotgun (WGS) entry which is preliminary data.</text>
</comment>
<evidence type="ECO:0000256" key="1">
    <source>
        <dbReference type="ARBA" id="ARBA00000085"/>
    </source>
</evidence>
<evidence type="ECO:0000256" key="2">
    <source>
        <dbReference type="ARBA" id="ARBA00012438"/>
    </source>
</evidence>
<dbReference type="PANTHER" id="PTHR45339">
    <property type="entry name" value="HYBRID SIGNAL TRANSDUCTION HISTIDINE KINASE J"/>
    <property type="match status" value="1"/>
</dbReference>
<keyword evidence="4" id="KW-0902">Two-component regulatory system</keyword>
<accession>A0ABS9EJF7</accession>
<dbReference type="InterPro" id="IPR003661">
    <property type="entry name" value="HisK_dim/P_dom"/>
</dbReference>
<dbReference type="SMART" id="SM00448">
    <property type="entry name" value="REC"/>
    <property type="match status" value="1"/>
</dbReference>
<evidence type="ECO:0000256" key="6">
    <source>
        <dbReference type="SAM" id="Coils"/>
    </source>
</evidence>
<dbReference type="SUPFAM" id="SSF52172">
    <property type="entry name" value="CheY-like"/>
    <property type="match status" value="1"/>
</dbReference>
<feature type="modified residue" description="4-aspartylphosphate" evidence="5">
    <location>
        <position position="540"/>
    </location>
</feature>
<dbReference type="PROSITE" id="PS50109">
    <property type="entry name" value="HIS_KIN"/>
    <property type="match status" value="1"/>
</dbReference>
<dbReference type="PRINTS" id="PR00344">
    <property type="entry name" value="BCTRLSENSOR"/>
</dbReference>
<dbReference type="Pfam" id="PF02518">
    <property type="entry name" value="HATPase_c"/>
    <property type="match status" value="1"/>
</dbReference>
<proteinExistence type="predicted"/>
<feature type="coiled-coil region" evidence="6">
    <location>
        <begin position="175"/>
        <end position="209"/>
    </location>
</feature>
<evidence type="ECO:0000256" key="4">
    <source>
        <dbReference type="ARBA" id="ARBA00023012"/>
    </source>
</evidence>
<sequence>MIDLKKRLDYLERERDRVIVSLDSVLSFNSRSSMIGESTTRIGLLTDASAKLRRLCHFSCVSFYLVNRKDQDFYQAFCDDSEWRDFIEAERNGLVDDGTFAWVLGRTQPTVLSSSDGNYSLMLCSLSTASRIMGMFVAVVERDKGCMDDISLSFMALILNITSISLQNLELYGLVHELNEDLEKKVSSLTESEKRLTNYQRNLEDLVKRRTADLESTHDELLLAKEKAEAANAAKSAFLANMSHEIRTPINVVLGMTNLALESGDIPDGPREYLEDARLAGRELLKLIDGILDLSRVESGEMSLSLESCDLYELCRSVIDMTRVRNSSDELAIELVFDEYAPRRVKCDTLRLRQVLLILTENAVKFTERGSVTLIVSMVRRSEGEATIRFAVKDTGIGISEDKRDQIFGTFYQGDDSRSKRHKGAGLGLSIAKQVVEIMGGRLWLKSEEGRGSTFFVDVPLPVLADESHPIAVENVSVVNADDMVLPRELTVLLVEDNMLNRKLAEAMMAGLDWTIDVAEDGFKAVEAVSGKSYDIVFMDVQMPGMDGLEATKNIRLMEKKGLISYRPIIIAMTANAMKGDREICIESGMDDYLSKPLNRDIMMKTIISALMSGG</sequence>
<dbReference type="InterPro" id="IPR036890">
    <property type="entry name" value="HATPase_C_sf"/>
</dbReference>
<keyword evidence="9" id="KW-0067">ATP-binding</keyword>
<keyword evidence="6" id="KW-0175">Coiled coil</keyword>
<keyword evidence="10" id="KW-1185">Reference proteome</keyword>
<comment type="catalytic activity">
    <reaction evidence="1">
        <text>ATP + protein L-histidine = ADP + protein N-phospho-L-histidine.</text>
        <dbReference type="EC" id="2.7.13.3"/>
    </reaction>
</comment>
<dbReference type="CDD" id="cd00082">
    <property type="entry name" value="HisKA"/>
    <property type="match status" value="1"/>
</dbReference>
<dbReference type="Proteomes" id="UP001200430">
    <property type="component" value="Unassembled WGS sequence"/>
</dbReference>
<dbReference type="EMBL" id="JAKGUD010000001">
    <property type="protein sequence ID" value="MCF4141334.1"/>
    <property type="molecule type" value="Genomic_DNA"/>
</dbReference>
<evidence type="ECO:0000256" key="5">
    <source>
        <dbReference type="PROSITE-ProRule" id="PRU00169"/>
    </source>
</evidence>
<keyword evidence="9" id="KW-0547">Nucleotide-binding</keyword>
<dbReference type="InterPro" id="IPR036097">
    <property type="entry name" value="HisK_dim/P_sf"/>
</dbReference>
<dbReference type="Gene3D" id="3.30.565.10">
    <property type="entry name" value="Histidine kinase-like ATPase, C-terminal domain"/>
    <property type="match status" value="1"/>
</dbReference>
<dbReference type="CDD" id="cd17546">
    <property type="entry name" value="REC_hyHK_CKI1_RcsC-like"/>
    <property type="match status" value="1"/>
</dbReference>
<protein>
    <recommendedName>
        <fullName evidence="2">histidine kinase</fullName>
        <ecNumber evidence="2">2.7.13.3</ecNumber>
    </recommendedName>
</protein>
<organism evidence="9 10">
    <name type="scientific">Dethiosulfovibrio marinus</name>
    <dbReference type="NCBI Taxonomy" id="133532"/>
    <lineage>
        <taxon>Bacteria</taxon>
        <taxon>Thermotogati</taxon>
        <taxon>Synergistota</taxon>
        <taxon>Synergistia</taxon>
        <taxon>Synergistales</taxon>
        <taxon>Dethiosulfovibrionaceae</taxon>
        <taxon>Dethiosulfovibrio</taxon>
    </lineage>
</organism>
<feature type="domain" description="Response regulatory" evidence="8">
    <location>
        <begin position="491"/>
        <end position="611"/>
    </location>
</feature>
<evidence type="ECO:0000259" key="8">
    <source>
        <dbReference type="PROSITE" id="PS50110"/>
    </source>
</evidence>
<dbReference type="PANTHER" id="PTHR45339:SF1">
    <property type="entry name" value="HYBRID SIGNAL TRANSDUCTION HISTIDINE KINASE J"/>
    <property type="match status" value="1"/>
</dbReference>
<dbReference type="Gene3D" id="1.10.287.130">
    <property type="match status" value="1"/>
</dbReference>
<dbReference type="PROSITE" id="PS50110">
    <property type="entry name" value="RESPONSE_REGULATORY"/>
    <property type="match status" value="1"/>
</dbReference>
<dbReference type="InterPro" id="IPR011006">
    <property type="entry name" value="CheY-like_superfamily"/>
</dbReference>
<dbReference type="InterPro" id="IPR005467">
    <property type="entry name" value="His_kinase_dom"/>
</dbReference>
<dbReference type="Gene3D" id="3.40.50.2300">
    <property type="match status" value="1"/>
</dbReference>
<evidence type="ECO:0000313" key="9">
    <source>
        <dbReference type="EMBL" id="MCF4141334.1"/>
    </source>
</evidence>
<name>A0ABS9EJF7_9BACT</name>
<dbReference type="InterPro" id="IPR003594">
    <property type="entry name" value="HATPase_dom"/>
</dbReference>
<dbReference type="SUPFAM" id="SSF55874">
    <property type="entry name" value="ATPase domain of HSP90 chaperone/DNA topoisomerase II/histidine kinase"/>
    <property type="match status" value="1"/>
</dbReference>
<gene>
    <name evidence="9" type="ORF">L2W38_00685</name>
</gene>
<feature type="domain" description="Histidine kinase" evidence="7">
    <location>
        <begin position="241"/>
        <end position="463"/>
    </location>
</feature>
<dbReference type="CDD" id="cd16922">
    <property type="entry name" value="HATPase_EvgS-ArcB-TorS-like"/>
    <property type="match status" value="1"/>
</dbReference>
<dbReference type="SUPFAM" id="SSF47384">
    <property type="entry name" value="Homodimeric domain of signal transducing histidine kinase"/>
    <property type="match status" value="1"/>
</dbReference>
<dbReference type="Pfam" id="PF00512">
    <property type="entry name" value="HisKA"/>
    <property type="match status" value="1"/>
</dbReference>
<dbReference type="InterPro" id="IPR001789">
    <property type="entry name" value="Sig_transdc_resp-reg_receiver"/>
</dbReference>
<dbReference type="RefSeq" id="WP_236097663.1">
    <property type="nucleotide sequence ID" value="NZ_JAKGUD010000001.1"/>
</dbReference>
<evidence type="ECO:0000313" key="10">
    <source>
        <dbReference type="Proteomes" id="UP001200430"/>
    </source>
</evidence>
<dbReference type="Pfam" id="PF00072">
    <property type="entry name" value="Response_reg"/>
    <property type="match status" value="1"/>
</dbReference>
<dbReference type="EC" id="2.7.13.3" evidence="2"/>
<evidence type="ECO:0000259" key="7">
    <source>
        <dbReference type="PROSITE" id="PS50109"/>
    </source>
</evidence>
<dbReference type="InterPro" id="IPR004358">
    <property type="entry name" value="Sig_transdc_His_kin-like_C"/>
</dbReference>
<dbReference type="GO" id="GO:0005524">
    <property type="term" value="F:ATP binding"/>
    <property type="evidence" value="ECO:0007669"/>
    <property type="project" value="UniProtKB-KW"/>
</dbReference>
<reference evidence="9 10" key="1">
    <citation type="submission" date="2022-01" db="EMBL/GenBank/DDBJ databases">
        <title>Dethiosulfovibrio faecalis sp. nov., a novel proteolytic, non-sulfur-reducing bacterium isolated from a marine aquaculture solid waste bioreactor.</title>
        <authorList>
            <person name="Grabowski S."/>
            <person name="Apolinario E."/>
            <person name="Schneider N."/>
            <person name="Marshall C.W."/>
            <person name="Sowers K.R."/>
        </authorList>
    </citation>
    <scope>NUCLEOTIDE SEQUENCE [LARGE SCALE GENOMIC DNA]</scope>
    <source>
        <strain evidence="9 10">DSM 12537</strain>
    </source>
</reference>
<dbReference type="SUPFAM" id="SSF55781">
    <property type="entry name" value="GAF domain-like"/>
    <property type="match status" value="1"/>
</dbReference>
<dbReference type="SMART" id="SM00388">
    <property type="entry name" value="HisKA"/>
    <property type="match status" value="1"/>
</dbReference>